<evidence type="ECO:0000313" key="4">
    <source>
        <dbReference type="Proteomes" id="UP001523216"/>
    </source>
</evidence>
<name>A0ABT0YAT8_9ACTN</name>
<keyword evidence="2" id="KW-0472">Membrane</keyword>
<gene>
    <name evidence="3" type="ORF">LXN57_36955</name>
</gene>
<sequence length="83" mass="9077">MLGGVGTIQDPDPDRDWLKRSYDNTGGSPFTFEAQQEMMGRLAEGTGNSKMARIGRVVIRVTVWIALVSIFLVVLANILNQPG</sequence>
<organism evidence="3 4">
    <name type="scientific">Paractinoplanes hotanensis</name>
    <dbReference type="NCBI Taxonomy" id="2906497"/>
    <lineage>
        <taxon>Bacteria</taxon>
        <taxon>Bacillati</taxon>
        <taxon>Actinomycetota</taxon>
        <taxon>Actinomycetes</taxon>
        <taxon>Micromonosporales</taxon>
        <taxon>Micromonosporaceae</taxon>
        <taxon>Paractinoplanes</taxon>
    </lineage>
</organism>
<dbReference type="EMBL" id="JAMQOL010000055">
    <property type="protein sequence ID" value="MCM4083155.1"/>
    <property type="molecule type" value="Genomic_DNA"/>
</dbReference>
<evidence type="ECO:0000256" key="2">
    <source>
        <dbReference type="SAM" id="Phobius"/>
    </source>
</evidence>
<accession>A0ABT0YAT8</accession>
<evidence type="ECO:0000313" key="3">
    <source>
        <dbReference type="EMBL" id="MCM4083155.1"/>
    </source>
</evidence>
<proteinExistence type="predicted"/>
<feature type="region of interest" description="Disordered" evidence="1">
    <location>
        <begin position="1"/>
        <end position="20"/>
    </location>
</feature>
<dbReference type="Proteomes" id="UP001523216">
    <property type="component" value="Unassembled WGS sequence"/>
</dbReference>
<evidence type="ECO:0000256" key="1">
    <source>
        <dbReference type="SAM" id="MobiDB-lite"/>
    </source>
</evidence>
<protein>
    <submittedName>
        <fullName evidence="3">Uncharacterized protein</fullName>
    </submittedName>
</protein>
<keyword evidence="2" id="KW-1133">Transmembrane helix</keyword>
<reference evidence="3 4" key="1">
    <citation type="submission" date="2022-06" db="EMBL/GenBank/DDBJ databases">
        <title>Actinoplanes abujensis sp. nov., isolated from Nigerian arid soil.</title>
        <authorList>
            <person name="Ding P."/>
        </authorList>
    </citation>
    <scope>NUCLEOTIDE SEQUENCE [LARGE SCALE GENOMIC DNA]</scope>
    <source>
        <strain evidence="4">TRM88002</strain>
    </source>
</reference>
<keyword evidence="2" id="KW-0812">Transmembrane</keyword>
<feature type="transmembrane region" description="Helical" evidence="2">
    <location>
        <begin position="57"/>
        <end position="79"/>
    </location>
</feature>
<comment type="caution">
    <text evidence="3">The sequence shown here is derived from an EMBL/GenBank/DDBJ whole genome shotgun (WGS) entry which is preliminary data.</text>
</comment>
<dbReference type="RefSeq" id="WP_251802871.1">
    <property type="nucleotide sequence ID" value="NZ_JAMQOL010000055.1"/>
</dbReference>
<keyword evidence="4" id="KW-1185">Reference proteome</keyword>